<evidence type="ECO:0000256" key="10">
    <source>
        <dbReference type="ARBA" id="ARBA00022842"/>
    </source>
</evidence>
<keyword evidence="10" id="KW-0460">Magnesium</keyword>
<evidence type="ECO:0000256" key="4">
    <source>
        <dbReference type="ARBA" id="ARBA00011245"/>
    </source>
</evidence>
<organism evidence="12 13">
    <name type="scientific">Xylocopilactobacillus apicola</name>
    <dbReference type="NCBI Taxonomy" id="2932184"/>
    <lineage>
        <taxon>Bacteria</taxon>
        <taxon>Bacillati</taxon>
        <taxon>Bacillota</taxon>
        <taxon>Bacilli</taxon>
        <taxon>Lactobacillales</taxon>
        <taxon>Lactobacillaceae</taxon>
        <taxon>Xylocopilactobacillus</taxon>
    </lineage>
</organism>
<accession>A0AAU9DNH4</accession>
<keyword evidence="8" id="KW-0255">Endonuclease</keyword>
<dbReference type="CDD" id="cd09278">
    <property type="entry name" value="RNase_HI_prokaryote_like"/>
    <property type="match status" value="1"/>
</dbReference>
<proteinExistence type="inferred from homology"/>
<dbReference type="GO" id="GO:0043137">
    <property type="term" value="P:DNA replication, removal of RNA primer"/>
    <property type="evidence" value="ECO:0007669"/>
    <property type="project" value="TreeGrafter"/>
</dbReference>
<evidence type="ECO:0000256" key="3">
    <source>
        <dbReference type="ARBA" id="ARBA00005300"/>
    </source>
</evidence>
<dbReference type="InterPro" id="IPR022892">
    <property type="entry name" value="RNaseHI"/>
</dbReference>
<evidence type="ECO:0000256" key="6">
    <source>
        <dbReference type="ARBA" id="ARBA00022722"/>
    </source>
</evidence>
<keyword evidence="7" id="KW-0479">Metal-binding</keyword>
<dbReference type="InterPro" id="IPR012337">
    <property type="entry name" value="RNaseH-like_sf"/>
</dbReference>
<comment type="cofactor">
    <cofactor evidence="2">
        <name>Mg(2+)</name>
        <dbReference type="ChEBI" id="CHEBI:18420"/>
    </cofactor>
</comment>
<keyword evidence="6" id="KW-0540">Nuclease</keyword>
<dbReference type="Gene3D" id="3.30.420.10">
    <property type="entry name" value="Ribonuclease H-like superfamily/Ribonuclease H"/>
    <property type="match status" value="1"/>
</dbReference>
<dbReference type="InterPro" id="IPR002156">
    <property type="entry name" value="RNaseH_domain"/>
</dbReference>
<evidence type="ECO:0000256" key="2">
    <source>
        <dbReference type="ARBA" id="ARBA00001946"/>
    </source>
</evidence>
<dbReference type="InterPro" id="IPR050092">
    <property type="entry name" value="RNase_H"/>
</dbReference>
<comment type="catalytic activity">
    <reaction evidence="1">
        <text>Endonucleolytic cleavage to 5'-phosphomonoester.</text>
        <dbReference type="EC" id="3.1.26.4"/>
    </reaction>
</comment>
<feature type="domain" description="RNase H type-1" evidence="11">
    <location>
        <begin position="1"/>
        <end position="157"/>
    </location>
</feature>
<dbReference type="Proteomes" id="UP001321861">
    <property type="component" value="Chromosome"/>
</dbReference>
<dbReference type="EMBL" id="AP026802">
    <property type="protein sequence ID" value="BDR58632.1"/>
    <property type="molecule type" value="Genomic_DNA"/>
</dbReference>
<evidence type="ECO:0000256" key="9">
    <source>
        <dbReference type="ARBA" id="ARBA00022801"/>
    </source>
</evidence>
<sequence>MPNITVYTDGGTRNTGNYKGGKVQATDLAAWAYLITYDEKKFYASDGVLGATNNQMELTAVLKALKKLDQSKGNDYPITIYSDSRYLVDAINKNWLDGWAKKKWRKSDGGKVLNQDLWQEIYQLLRLFSKIKFVWVKGHSVNKGNIFVDQALNKTMDKMSSNTH</sequence>
<name>A0AAU9DNH4_9LACO</name>
<evidence type="ECO:0000256" key="7">
    <source>
        <dbReference type="ARBA" id="ARBA00022723"/>
    </source>
</evidence>
<dbReference type="InterPro" id="IPR036397">
    <property type="entry name" value="RNaseH_sf"/>
</dbReference>
<dbReference type="SUPFAM" id="SSF53098">
    <property type="entry name" value="Ribonuclease H-like"/>
    <property type="match status" value="1"/>
</dbReference>
<dbReference type="GO" id="GO:0003676">
    <property type="term" value="F:nucleic acid binding"/>
    <property type="evidence" value="ECO:0007669"/>
    <property type="project" value="InterPro"/>
</dbReference>
<evidence type="ECO:0000256" key="5">
    <source>
        <dbReference type="ARBA" id="ARBA00012180"/>
    </source>
</evidence>
<protein>
    <recommendedName>
        <fullName evidence="5">ribonuclease H</fullName>
        <ecNumber evidence="5">3.1.26.4</ecNumber>
    </recommendedName>
</protein>
<keyword evidence="9" id="KW-0378">Hydrolase</keyword>
<evidence type="ECO:0000313" key="13">
    <source>
        <dbReference type="Proteomes" id="UP001321861"/>
    </source>
</evidence>
<dbReference type="Pfam" id="PF00075">
    <property type="entry name" value="RNase_H"/>
    <property type="match status" value="1"/>
</dbReference>
<dbReference type="GO" id="GO:0046872">
    <property type="term" value="F:metal ion binding"/>
    <property type="evidence" value="ECO:0007669"/>
    <property type="project" value="UniProtKB-KW"/>
</dbReference>
<evidence type="ECO:0000256" key="8">
    <source>
        <dbReference type="ARBA" id="ARBA00022759"/>
    </source>
</evidence>
<dbReference type="PANTHER" id="PTHR10642:SF26">
    <property type="entry name" value="RIBONUCLEASE H1"/>
    <property type="match status" value="1"/>
</dbReference>
<keyword evidence="13" id="KW-1185">Reference proteome</keyword>
<evidence type="ECO:0000256" key="1">
    <source>
        <dbReference type="ARBA" id="ARBA00000077"/>
    </source>
</evidence>
<comment type="subunit">
    <text evidence="4">Monomer.</text>
</comment>
<reference evidence="12 13" key="1">
    <citation type="journal article" date="2023" name="Microbiol. Spectr.">
        <title>Symbiosis of Carpenter Bees with Uncharacterized Lactic Acid Bacteria Showing NAD Auxotrophy.</title>
        <authorList>
            <person name="Kawasaki S."/>
            <person name="Ozawa K."/>
            <person name="Mori T."/>
            <person name="Yamamoto A."/>
            <person name="Ito M."/>
            <person name="Ohkuma M."/>
            <person name="Sakamoto M."/>
            <person name="Matsutani M."/>
        </authorList>
    </citation>
    <scope>NUCLEOTIDE SEQUENCE [LARGE SCALE GENOMIC DNA]</scope>
    <source>
        <strain evidence="12 13">XA3</strain>
    </source>
</reference>
<gene>
    <name evidence="12" type="ORF">XA3_10730</name>
</gene>
<comment type="similarity">
    <text evidence="3">Belongs to the RNase H family.</text>
</comment>
<dbReference type="RefSeq" id="WP_317636506.1">
    <property type="nucleotide sequence ID" value="NZ_AP026802.1"/>
</dbReference>
<dbReference type="AlphaFoldDB" id="A0AAU9DNH4"/>
<dbReference type="GO" id="GO:0004523">
    <property type="term" value="F:RNA-DNA hybrid ribonuclease activity"/>
    <property type="evidence" value="ECO:0007669"/>
    <property type="project" value="UniProtKB-EC"/>
</dbReference>
<dbReference type="EC" id="3.1.26.4" evidence="5"/>
<dbReference type="KEGG" id="xap:XA3_10730"/>
<dbReference type="PROSITE" id="PS50879">
    <property type="entry name" value="RNASE_H_1"/>
    <property type="match status" value="1"/>
</dbReference>
<dbReference type="PANTHER" id="PTHR10642">
    <property type="entry name" value="RIBONUCLEASE H1"/>
    <property type="match status" value="1"/>
</dbReference>
<evidence type="ECO:0000313" key="12">
    <source>
        <dbReference type="EMBL" id="BDR58632.1"/>
    </source>
</evidence>
<evidence type="ECO:0000259" key="11">
    <source>
        <dbReference type="PROSITE" id="PS50879"/>
    </source>
</evidence>